<sequence length="76" mass="8344">MLLVDTGDVLFIHGGMSALSYRPCISFISARAESFFEETGKGVALHELDLESDSWGINTAPVSFYLPIMIKLSALY</sequence>
<dbReference type="Proteomes" id="UP000036503">
    <property type="component" value="Unassembled WGS sequence"/>
</dbReference>
<reference evidence="1 2" key="1">
    <citation type="submission" date="2015-06" db="EMBL/GenBank/DDBJ databases">
        <title>Draft genome sequence of beer spoilage bacterium Megasphaera cerevisiae type strain 20462.</title>
        <authorList>
            <person name="Kutumbaka K."/>
            <person name="Pasmowitz J."/>
            <person name="Mategko J."/>
            <person name="Reyes D."/>
            <person name="Friedrich A."/>
            <person name="Han S."/>
            <person name="Martens-Habbena W."/>
            <person name="Neal-McKinney J."/>
            <person name="Janagama H.K."/>
            <person name="Nadala C."/>
            <person name="Samadpour M."/>
        </authorList>
    </citation>
    <scope>NUCLEOTIDE SEQUENCE [LARGE SCALE GENOMIC DNA]</scope>
    <source>
        <strain evidence="1 2">DSM 20462</strain>
    </source>
</reference>
<gene>
    <name evidence="1" type="ORF">AB840_09025</name>
</gene>
<dbReference type="AlphaFoldDB" id="A0A0J6ZMW2"/>
<dbReference type="STRING" id="39029.BSR42_09680"/>
<protein>
    <submittedName>
        <fullName evidence="1">Uncharacterized protein</fullName>
    </submittedName>
</protein>
<dbReference type="RefSeq" id="WP_048514511.1">
    <property type="nucleotide sequence ID" value="NZ_FUXD01000058.1"/>
</dbReference>
<keyword evidence="2" id="KW-1185">Reference proteome</keyword>
<evidence type="ECO:0000313" key="1">
    <source>
        <dbReference type="EMBL" id="KMO86241.1"/>
    </source>
</evidence>
<dbReference type="PATRIC" id="fig|1122219.3.peg.1510"/>
<accession>A0A0J6ZMW2</accession>
<dbReference type="InParanoid" id="A0A0J6ZMW2"/>
<proteinExistence type="predicted"/>
<name>A0A0J6ZMW2_9FIRM</name>
<dbReference type="EMBL" id="LEKT01000028">
    <property type="protein sequence ID" value="KMO86241.1"/>
    <property type="molecule type" value="Genomic_DNA"/>
</dbReference>
<comment type="caution">
    <text evidence="1">The sequence shown here is derived from an EMBL/GenBank/DDBJ whole genome shotgun (WGS) entry which is preliminary data.</text>
</comment>
<evidence type="ECO:0000313" key="2">
    <source>
        <dbReference type="Proteomes" id="UP000036503"/>
    </source>
</evidence>
<organism evidence="1 2">
    <name type="scientific">Megasphaera cerevisiae DSM 20462</name>
    <dbReference type="NCBI Taxonomy" id="1122219"/>
    <lineage>
        <taxon>Bacteria</taxon>
        <taxon>Bacillati</taxon>
        <taxon>Bacillota</taxon>
        <taxon>Negativicutes</taxon>
        <taxon>Veillonellales</taxon>
        <taxon>Veillonellaceae</taxon>
        <taxon>Megasphaera</taxon>
    </lineage>
</organism>